<evidence type="ECO:0000259" key="3">
    <source>
        <dbReference type="Pfam" id="PF17886"/>
    </source>
</evidence>
<dbReference type="EMBL" id="CP031264">
    <property type="protein sequence ID" value="AXI77131.1"/>
    <property type="molecule type" value="Genomic_DNA"/>
</dbReference>
<dbReference type="KEGG" id="stri:C7M71_006430"/>
<proteinExistence type="inferred from homology"/>
<sequence>MTTRTVLVTGRGGSGATTVAAATAVHSARHGLRTLLLAAHDPHRTMDALLGVRLGEAPAPVGDGDAGPHAARIDEERSFQEGALHLAGRVKPAFDLLGVDPLDPEELTALPGTRHLVLLRALCEHTASGHWDLLVVDGPPVPELVAALALPERLDRYLARLLPEQRQAARALRPVLAALAGVPMPADWLFEARSWAAGRLAEARRVVEAPQTSVRLVVDADGHTLPEVRRARAGLALFEHRVDAVVASRALPVTAADSPDPWLAALAAEGRTRTAALASEFAGEAPLLPAPHLGRAPDGPADLAELGAALYGSAADLDPPHPEPWAVDDRLAEDGLLVWRLPLPGAERADLDLVRRGDELIIGIGAYRRIARLPSALRRCTVSGAGLRDGLLSVRFTPDPALWPQR</sequence>
<dbReference type="SUPFAM" id="SSF52540">
    <property type="entry name" value="P-loop containing nucleoside triphosphate hydrolases"/>
    <property type="match status" value="1"/>
</dbReference>
<accession>A0A345STS6</accession>
<dbReference type="GO" id="GO:0016887">
    <property type="term" value="F:ATP hydrolysis activity"/>
    <property type="evidence" value="ECO:0007669"/>
    <property type="project" value="InterPro"/>
</dbReference>
<dbReference type="InterPro" id="IPR025723">
    <property type="entry name" value="ArsA/GET3_ATPase-like"/>
</dbReference>
<dbReference type="InterPro" id="IPR016300">
    <property type="entry name" value="ATPase_ArsA/GET3"/>
</dbReference>
<evidence type="ECO:0000256" key="1">
    <source>
        <dbReference type="ARBA" id="ARBA00011040"/>
    </source>
</evidence>
<dbReference type="Pfam" id="PF02374">
    <property type="entry name" value="ArsA_ATPase"/>
    <property type="match status" value="1"/>
</dbReference>
<dbReference type="InterPro" id="IPR040612">
    <property type="entry name" value="ArsA_HSP20-like"/>
</dbReference>
<dbReference type="PANTHER" id="PTHR10803:SF3">
    <property type="entry name" value="ATPASE GET3"/>
    <property type="match status" value="1"/>
</dbReference>
<dbReference type="OrthoDB" id="9780677at2"/>
<dbReference type="InterPro" id="IPR027417">
    <property type="entry name" value="P-loop_NTPase"/>
</dbReference>
<dbReference type="Gene3D" id="3.40.50.300">
    <property type="entry name" value="P-loop containing nucleotide triphosphate hydrolases"/>
    <property type="match status" value="1"/>
</dbReference>
<feature type="domain" description="ArsA/GET3 Anion-transporting ATPase-like" evidence="2">
    <location>
        <begin position="3"/>
        <end position="257"/>
    </location>
</feature>
<dbReference type="Gene3D" id="2.60.40.790">
    <property type="match status" value="1"/>
</dbReference>
<dbReference type="RefSeq" id="WP_111491290.1">
    <property type="nucleotide sequence ID" value="NZ_CP031264.1"/>
</dbReference>
<protein>
    <submittedName>
        <fullName evidence="4">ArsA family ATPase</fullName>
    </submittedName>
</protein>
<feature type="domain" description="ArsA HSP20-like" evidence="3">
    <location>
        <begin position="337"/>
        <end position="396"/>
    </location>
</feature>
<dbReference type="Pfam" id="PF17886">
    <property type="entry name" value="ArsA_HSP20"/>
    <property type="match status" value="1"/>
</dbReference>
<keyword evidence="5" id="KW-1185">Reference proteome</keyword>
<name>A0A345STS6_9ACTN</name>
<dbReference type="GO" id="GO:0005524">
    <property type="term" value="F:ATP binding"/>
    <property type="evidence" value="ECO:0007669"/>
    <property type="project" value="InterPro"/>
</dbReference>
<evidence type="ECO:0000313" key="5">
    <source>
        <dbReference type="Proteomes" id="UP000249340"/>
    </source>
</evidence>
<gene>
    <name evidence="4" type="ORF">C7M71_006430</name>
</gene>
<evidence type="ECO:0000259" key="2">
    <source>
        <dbReference type="Pfam" id="PF02374"/>
    </source>
</evidence>
<dbReference type="PANTHER" id="PTHR10803">
    <property type="entry name" value="ARSENICAL PUMP-DRIVING ATPASE ARSENITE-TRANSLOCATING ATPASE"/>
    <property type="match status" value="1"/>
</dbReference>
<evidence type="ECO:0000313" key="4">
    <source>
        <dbReference type="EMBL" id="AXI77131.1"/>
    </source>
</evidence>
<organism evidence="4 5">
    <name type="scientific">Peterkaempfera bronchialis</name>
    <dbReference type="NCBI Taxonomy" id="2126346"/>
    <lineage>
        <taxon>Bacteria</taxon>
        <taxon>Bacillati</taxon>
        <taxon>Actinomycetota</taxon>
        <taxon>Actinomycetes</taxon>
        <taxon>Kitasatosporales</taxon>
        <taxon>Streptomycetaceae</taxon>
        <taxon>Peterkaempfera</taxon>
    </lineage>
</organism>
<comment type="similarity">
    <text evidence="1">Belongs to the arsA ATPase family.</text>
</comment>
<dbReference type="AlphaFoldDB" id="A0A345STS6"/>
<dbReference type="Proteomes" id="UP000249340">
    <property type="component" value="Chromosome"/>
</dbReference>
<reference evidence="5" key="1">
    <citation type="submission" date="2018-07" db="EMBL/GenBank/DDBJ databases">
        <title>Streptacidiphilus bronchialis DSM 106435 chromosome.</title>
        <authorList>
            <person name="Batra D."/>
            <person name="Gulvik C.A."/>
        </authorList>
    </citation>
    <scope>NUCLEOTIDE SEQUENCE [LARGE SCALE GENOMIC DNA]</scope>
    <source>
        <strain evidence="5">DSM 106435</strain>
    </source>
</reference>
<dbReference type="InterPro" id="IPR008978">
    <property type="entry name" value="HSP20-like_chaperone"/>
</dbReference>